<feature type="transmembrane region" description="Helical" evidence="1">
    <location>
        <begin position="305"/>
        <end position="331"/>
    </location>
</feature>
<feature type="transmembrane region" description="Helical" evidence="1">
    <location>
        <begin position="343"/>
        <end position="365"/>
    </location>
</feature>
<evidence type="ECO:0000256" key="1">
    <source>
        <dbReference type="SAM" id="Phobius"/>
    </source>
</evidence>
<accession>A0AA35Y7D7</accession>
<gene>
    <name evidence="3" type="ORF">LSALG_LOCUS10385</name>
</gene>
<proteinExistence type="predicted"/>
<dbReference type="EMBL" id="OX465077">
    <property type="protein sequence ID" value="CAI9270044.1"/>
    <property type="molecule type" value="Genomic_DNA"/>
</dbReference>
<dbReference type="Proteomes" id="UP001177003">
    <property type="component" value="Chromosome 1"/>
</dbReference>
<feature type="transmembrane region" description="Helical" evidence="1">
    <location>
        <begin position="23"/>
        <end position="43"/>
    </location>
</feature>
<keyword evidence="1" id="KW-1133">Transmembrane helix</keyword>
<keyword evidence="4" id="KW-1185">Reference proteome</keyword>
<feature type="transmembrane region" description="Helical" evidence="1">
    <location>
        <begin position="55"/>
        <end position="75"/>
    </location>
</feature>
<name>A0AA35Y7D7_LACSI</name>
<dbReference type="PANTHER" id="PTHR31325">
    <property type="entry name" value="OS01G0798800 PROTEIN-RELATED"/>
    <property type="match status" value="1"/>
</dbReference>
<reference evidence="3" key="1">
    <citation type="submission" date="2023-04" db="EMBL/GenBank/DDBJ databases">
        <authorList>
            <person name="Vijverberg K."/>
            <person name="Xiong W."/>
            <person name="Schranz E."/>
        </authorList>
    </citation>
    <scope>NUCLEOTIDE SEQUENCE</scope>
</reference>
<dbReference type="AlphaFoldDB" id="A0AA35Y7D7"/>
<evidence type="ECO:0000259" key="2">
    <source>
        <dbReference type="Pfam" id="PF13968"/>
    </source>
</evidence>
<feature type="transmembrane region" description="Helical" evidence="1">
    <location>
        <begin position="129"/>
        <end position="147"/>
    </location>
</feature>
<sequence>MRRMMVEIPIPEKWERLWYTCDLRGFIILSLSLQTFMILVAPVRKRTKSNWIIMSLWSAYLLADWAANFAVALISNSQGNPNCSLGKKQVRLAVENEDLLAFWSPFLLLHLGGPDTITAFALEDNELWLRHLLGLIFQCLATVYVFVQSLPKNRLWIPTMLMFLTGIIKYSERTYSLYRASADRFKDSIGTAADPGPNYEQVMDGFFSKKMDKLPTRIEIVSDPDRGATSARKAKKGSLTELELVQYAYQFFETFKGIIVDMIFSRRERNQSSAFFQNRNAEDAFKLVEIELNFMYEVLFTKIPLVFSLTGAITRFFSLATICSTIVLFIFENKTNFKRVDVMITYGLLFGALVLDFIALLMLLLSDWIIISLRKSPEIELKNKTLKTRLVSAFFRLRFAGTLGYTKDHSQSHTCKYCEIKFLRRRWSESISTYNLIYYCLHPRPGIHQFLYQNFGLSGLLDEIKYVKSKSFTPKLKEFIFNELKVKSELADDLETAKEICSARGNWTILMENGWGSLLQYIIDVDYDQSLILWHIATELCYNKAPIPANNDHREISKLLSDYMLYLLIMQPNMISSVAGIGHIRFRDTCAEAMRLFDEIDCGVQNEDLNQHYWKIGYRVHPHLIRL</sequence>
<dbReference type="Pfam" id="PF13968">
    <property type="entry name" value="DUF4220"/>
    <property type="match status" value="1"/>
</dbReference>
<feature type="domain" description="DUF4220" evidence="2">
    <location>
        <begin position="57"/>
        <end position="438"/>
    </location>
</feature>
<keyword evidence="1" id="KW-0472">Membrane</keyword>
<evidence type="ECO:0000313" key="4">
    <source>
        <dbReference type="Proteomes" id="UP001177003"/>
    </source>
</evidence>
<keyword evidence="1" id="KW-0812">Transmembrane</keyword>
<organism evidence="3 4">
    <name type="scientific">Lactuca saligna</name>
    <name type="common">Willowleaf lettuce</name>
    <dbReference type="NCBI Taxonomy" id="75948"/>
    <lineage>
        <taxon>Eukaryota</taxon>
        <taxon>Viridiplantae</taxon>
        <taxon>Streptophyta</taxon>
        <taxon>Embryophyta</taxon>
        <taxon>Tracheophyta</taxon>
        <taxon>Spermatophyta</taxon>
        <taxon>Magnoliopsida</taxon>
        <taxon>eudicotyledons</taxon>
        <taxon>Gunneridae</taxon>
        <taxon>Pentapetalae</taxon>
        <taxon>asterids</taxon>
        <taxon>campanulids</taxon>
        <taxon>Asterales</taxon>
        <taxon>Asteraceae</taxon>
        <taxon>Cichorioideae</taxon>
        <taxon>Cichorieae</taxon>
        <taxon>Lactucinae</taxon>
        <taxon>Lactuca</taxon>
    </lineage>
</organism>
<dbReference type="InterPro" id="IPR025315">
    <property type="entry name" value="DUF4220"/>
</dbReference>
<evidence type="ECO:0000313" key="3">
    <source>
        <dbReference type="EMBL" id="CAI9270044.1"/>
    </source>
</evidence>
<protein>
    <recommendedName>
        <fullName evidence="2">DUF4220 domain-containing protein</fullName>
    </recommendedName>
</protein>